<dbReference type="STRING" id="1499967.U27_04566"/>
<gene>
    <name evidence="5" type="ORF">U27_04566</name>
</gene>
<dbReference type="SUPFAM" id="SSF55811">
    <property type="entry name" value="Nudix"/>
    <property type="match status" value="1"/>
</dbReference>
<keyword evidence="2 3" id="KW-0378">Hydrolase</keyword>
<dbReference type="CDD" id="cd03424">
    <property type="entry name" value="NUDIX_ADPRase_Nudt5_UGPPase_Nudt14"/>
    <property type="match status" value="1"/>
</dbReference>
<accession>A0A081BZ44</accession>
<comment type="similarity">
    <text evidence="3">Belongs to the Nudix hydrolase family.</text>
</comment>
<dbReference type="eggNOG" id="COG0494">
    <property type="taxonomic scope" value="Bacteria"/>
</dbReference>
<dbReference type="GO" id="GO:0019693">
    <property type="term" value="P:ribose phosphate metabolic process"/>
    <property type="evidence" value="ECO:0007669"/>
    <property type="project" value="TreeGrafter"/>
</dbReference>
<organism evidence="5">
    <name type="scientific">Vecturithrix granuli</name>
    <dbReference type="NCBI Taxonomy" id="1499967"/>
    <lineage>
        <taxon>Bacteria</taxon>
        <taxon>Candidatus Moduliflexota</taxon>
        <taxon>Candidatus Vecturitrichia</taxon>
        <taxon>Candidatus Vecturitrichales</taxon>
        <taxon>Candidatus Vecturitrichaceae</taxon>
        <taxon>Candidatus Vecturithrix</taxon>
    </lineage>
</organism>
<dbReference type="GO" id="GO:0006753">
    <property type="term" value="P:nucleoside phosphate metabolic process"/>
    <property type="evidence" value="ECO:0007669"/>
    <property type="project" value="TreeGrafter"/>
</dbReference>
<dbReference type="PRINTS" id="PR00502">
    <property type="entry name" value="NUDIXFAMILY"/>
</dbReference>
<dbReference type="PANTHER" id="PTHR11839">
    <property type="entry name" value="UDP/ADP-SUGAR PYROPHOSPHATASE"/>
    <property type="match status" value="1"/>
</dbReference>
<dbReference type="InterPro" id="IPR000086">
    <property type="entry name" value="NUDIX_hydrolase_dom"/>
</dbReference>
<reference evidence="5" key="1">
    <citation type="journal article" date="2015" name="PeerJ">
        <title>First genomic representation of candidate bacterial phylum KSB3 points to enhanced environmental sensing as a trigger of wastewater bulking.</title>
        <authorList>
            <person name="Sekiguchi Y."/>
            <person name="Ohashi A."/>
            <person name="Parks D.H."/>
            <person name="Yamauchi T."/>
            <person name="Tyson G.W."/>
            <person name="Hugenholtz P."/>
        </authorList>
    </citation>
    <scope>NUCLEOTIDE SEQUENCE [LARGE SCALE GENOMIC DNA]</scope>
</reference>
<dbReference type="GO" id="GO:0016462">
    <property type="term" value="F:pyrophosphatase activity"/>
    <property type="evidence" value="ECO:0007669"/>
    <property type="project" value="UniProtKB-ARBA"/>
</dbReference>
<proteinExistence type="inferred from homology"/>
<name>A0A081BZ44_VECG1</name>
<dbReference type="PROSITE" id="PS51462">
    <property type="entry name" value="NUDIX"/>
    <property type="match status" value="1"/>
</dbReference>
<dbReference type="Gene3D" id="3.90.79.10">
    <property type="entry name" value="Nucleoside Triphosphate Pyrophosphohydrolase"/>
    <property type="match status" value="1"/>
</dbReference>
<dbReference type="GO" id="GO:0005829">
    <property type="term" value="C:cytosol"/>
    <property type="evidence" value="ECO:0007669"/>
    <property type="project" value="TreeGrafter"/>
</dbReference>
<dbReference type="PANTHER" id="PTHR11839:SF18">
    <property type="entry name" value="NUDIX HYDROLASE DOMAIN-CONTAINING PROTEIN"/>
    <property type="match status" value="1"/>
</dbReference>
<evidence type="ECO:0000256" key="3">
    <source>
        <dbReference type="RuleBase" id="RU003476"/>
    </source>
</evidence>
<comment type="cofactor">
    <cofactor evidence="1">
        <name>Mg(2+)</name>
        <dbReference type="ChEBI" id="CHEBI:18420"/>
    </cofactor>
</comment>
<evidence type="ECO:0000256" key="1">
    <source>
        <dbReference type="ARBA" id="ARBA00001946"/>
    </source>
</evidence>
<evidence type="ECO:0000313" key="6">
    <source>
        <dbReference type="Proteomes" id="UP000030661"/>
    </source>
</evidence>
<evidence type="ECO:0000259" key="4">
    <source>
        <dbReference type="PROSITE" id="PS51462"/>
    </source>
</evidence>
<dbReference type="PROSITE" id="PS00893">
    <property type="entry name" value="NUDIX_BOX"/>
    <property type="match status" value="1"/>
</dbReference>
<evidence type="ECO:0000256" key="2">
    <source>
        <dbReference type="ARBA" id="ARBA00022801"/>
    </source>
</evidence>
<evidence type="ECO:0000313" key="5">
    <source>
        <dbReference type="EMBL" id="GAK57599.1"/>
    </source>
</evidence>
<dbReference type="EMBL" id="DF820466">
    <property type="protein sequence ID" value="GAK57599.1"/>
    <property type="molecule type" value="Genomic_DNA"/>
</dbReference>
<dbReference type="Pfam" id="PF00293">
    <property type="entry name" value="NUDIX"/>
    <property type="match status" value="1"/>
</dbReference>
<dbReference type="InterPro" id="IPR020476">
    <property type="entry name" value="Nudix_hydrolase"/>
</dbReference>
<dbReference type="InterPro" id="IPR015797">
    <property type="entry name" value="NUDIX_hydrolase-like_dom_sf"/>
</dbReference>
<dbReference type="InterPro" id="IPR020084">
    <property type="entry name" value="NUDIX_hydrolase_CS"/>
</dbReference>
<dbReference type="Proteomes" id="UP000030661">
    <property type="component" value="Unassembled WGS sequence"/>
</dbReference>
<keyword evidence="6" id="KW-1185">Reference proteome</keyword>
<feature type="domain" description="Nudix hydrolase" evidence="4">
    <location>
        <begin position="44"/>
        <end position="173"/>
    </location>
</feature>
<dbReference type="AlphaFoldDB" id="A0A081BZ44"/>
<sequence>MTASIEKWEILDSRHVFEHHWYRLRQDRVQLPDGTILDDYFVSVRRDVVLIFALTPDNQIPLVRQYKHGVQDVLLELPGGFVDDGEPAEAAARRELREETGYCSDHLHLLARVHDNPTKDTNSLYLYLATNAVKHHEQTLDQTENISIELASLSQIKSLVVNGEIHVSGSIATIFLALERLKHLKRFDE</sequence>
<protein>
    <submittedName>
        <fullName evidence="5">NUDIX hydrolase</fullName>
    </submittedName>
</protein>
<dbReference type="HOGENOM" id="CLU_062658_8_0_0"/>